<name>A0A9Q1M7P8_9SOLA</name>
<organism evidence="1 2">
    <name type="scientific">Anisodus acutangulus</name>
    <dbReference type="NCBI Taxonomy" id="402998"/>
    <lineage>
        <taxon>Eukaryota</taxon>
        <taxon>Viridiplantae</taxon>
        <taxon>Streptophyta</taxon>
        <taxon>Embryophyta</taxon>
        <taxon>Tracheophyta</taxon>
        <taxon>Spermatophyta</taxon>
        <taxon>Magnoliopsida</taxon>
        <taxon>eudicotyledons</taxon>
        <taxon>Gunneridae</taxon>
        <taxon>Pentapetalae</taxon>
        <taxon>asterids</taxon>
        <taxon>lamiids</taxon>
        <taxon>Solanales</taxon>
        <taxon>Solanaceae</taxon>
        <taxon>Solanoideae</taxon>
        <taxon>Hyoscyameae</taxon>
        <taxon>Anisodus</taxon>
    </lineage>
</organism>
<dbReference type="Proteomes" id="UP001152561">
    <property type="component" value="Unassembled WGS sequence"/>
</dbReference>
<dbReference type="EMBL" id="JAJAGQ010000009">
    <property type="protein sequence ID" value="KAJ8553669.1"/>
    <property type="molecule type" value="Genomic_DNA"/>
</dbReference>
<accession>A0A9Q1M7P8</accession>
<dbReference type="AlphaFoldDB" id="A0A9Q1M7P8"/>
<evidence type="ECO:0000313" key="1">
    <source>
        <dbReference type="EMBL" id="KAJ8553669.1"/>
    </source>
</evidence>
<proteinExistence type="predicted"/>
<protein>
    <submittedName>
        <fullName evidence="1">Uncharacterized protein</fullName>
    </submittedName>
</protein>
<keyword evidence="2" id="KW-1185">Reference proteome</keyword>
<evidence type="ECO:0000313" key="2">
    <source>
        <dbReference type="Proteomes" id="UP001152561"/>
    </source>
</evidence>
<gene>
    <name evidence="1" type="ORF">K7X08_024347</name>
</gene>
<reference evidence="2" key="1">
    <citation type="journal article" date="2023" name="Proc. Natl. Acad. Sci. U.S.A.">
        <title>Genomic and structural basis for evolution of tropane alkaloid biosynthesis.</title>
        <authorList>
            <person name="Wanga Y.-J."/>
            <person name="Taina T."/>
            <person name="Yua J.-Y."/>
            <person name="Lia J."/>
            <person name="Xua B."/>
            <person name="Chenc J."/>
            <person name="D'Auriad J.C."/>
            <person name="Huanga J.-P."/>
            <person name="Huanga S.-X."/>
        </authorList>
    </citation>
    <scope>NUCLEOTIDE SEQUENCE [LARGE SCALE GENOMIC DNA]</scope>
    <source>
        <strain evidence="2">cv. KIB-2019</strain>
    </source>
</reference>
<sequence>MERALRESLKAVHFRKLQNTPPLHLLMSSEQDGQTPPWHPANKSQYMPFPEVLPQKIWDTSEIHPLQNLLMFWTLEKLIEQDRPQLQY</sequence>
<dbReference type="OrthoDB" id="1297872at2759"/>
<comment type="caution">
    <text evidence="1">The sequence shown here is derived from an EMBL/GenBank/DDBJ whole genome shotgun (WGS) entry which is preliminary data.</text>
</comment>